<dbReference type="Proteomes" id="UP001065705">
    <property type="component" value="Chromosome"/>
</dbReference>
<sequence>MNFVGLFLINGLAMSQPLFYVHIVIYESRQTIRIKLINPTHGHEQDV</sequence>
<evidence type="ECO:0000313" key="2">
    <source>
        <dbReference type="EMBL" id="UXU57662.1"/>
    </source>
</evidence>
<feature type="transmembrane region" description="Helical" evidence="1">
    <location>
        <begin position="6"/>
        <end position="26"/>
    </location>
</feature>
<dbReference type="AlphaFoldDB" id="A0ABD7TXF4"/>
<protein>
    <submittedName>
        <fullName evidence="2">Uncharacterized protein</fullName>
    </submittedName>
</protein>
<dbReference type="RefSeq" id="WP_262626626.1">
    <property type="nucleotide sequence ID" value="NZ_CP094809.1"/>
</dbReference>
<name>A0ABD7TXF4_9STAP</name>
<keyword evidence="1" id="KW-1133">Transmembrane helix</keyword>
<reference evidence="2" key="1">
    <citation type="submission" date="2022-03" db="EMBL/GenBank/DDBJ databases">
        <title>Comparative Genomics of East African Camel-Associated Staphylococcaceae spp.: Diversity and Inheritance of Traits Involved in Host-Pathogen Interactions.</title>
        <authorList>
            <person name="Akarsu H."/>
            <person name="Liljander A."/>
            <person name="Younan M."/>
            <person name="Brodard I."/>
            <person name="Glucks I."/>
            <person name="Labroussaa F."/>
            <person name="Overesch G."/>
            <person name="Kuhnert P."/>
            <person name="Perreten V."/>
            <person name="Drexler J.F."/>
            <person name="Corman V.M."/>
            <person name="Falquet L."/>
            <person name="Jores J."/>
        </authorList>
    </citation>
    <scope>NUCLEOTIDE SEQUENCE</scope>
    <source>
        <strain evidence="2">IVB6197</strain>
    </source>
</reference>
<organism evidence="2 3">
    <name type="scientific">Staphylococcus agnetis</name>
    <dbReference type="NCBI Taxonomy" id="985762"/>
    <lineage>
        <taxon>Bacteria</taxon>
        <taxon>Bacillati</taxon>
        <taxon>Bacillota</taxon>
        <taxon>Bacilli</taxon>
        <taxon>Bacillales</taxon>
        <taxon>Staphylococcaceae</taxon>
        <taxon>Staphylococcus</taxon>
    </lineage>
</organism>
<evidence type="ECO:0000313" key="3">
    <source>
        <dbReference type="Proteomes" id="UP001065705"/>
    </source>
</evidence>
<accession>A0ABD7TXF4</accession>
<dbReference type="EMBL" id="CP094809">
    <property type="protein sequence ID" value="UXU57662.1"/>
    <property type="molecule type" value="Genomic_DNA"/>
</dbReference>
<gene>
    <name evidence="2" type="ORF">MUA95_02295</name>
</gene>
<keyword evidence="1" id="KW-0812">Transmembrane</keyword>
<proteinExistence type="predicted"/>
<evidence type="ECO:0000256" key="1">
    <source>
        <dbReference type="SAM" id="Phobius"/>
    </source>
</evidence>
<keyword evidence="1" id="KW-0472">Membrane</keyword>